<name>A0AAW2QJH2_SESRA</name>
<feature type="region of interest" description="Disordered" evidence="1">
    <location>
        <begin position="25"/>
        <end position="50"/>
    </location>
</feature>
<comment type="caution">
    <text evidence="2">The sequence shown here is derived from an EMBL/GenBank/DDBJ whole genome shotgun (WGS) entry which is preliminary data.</text>
</comment>
<dbReference type="EMBL" id="JACGWJ010000015">
    <property type="protein sequence ID" value="KAL0367418.1"/>
    <property type="molecule type" value="Genomic_DNA"/>
</dbReference>
<gene>
    <name evidence="2" type="ORF">Sradi_3631900</name>
</gene>
<dbReference type="AlphaFoldDB" id="A0AAW2QJH2"/>
<reference evidence="2" key="1">
    <citation type="submission" date="2020-06" db="EMBL/GenBank/DDBJ databases">
        <authorList>
            <person name="Li T."/>
            <person name="Hu X."/>
            <person name="Zhang T."/>
            <person name="Song X."/>
            <person name="Zhang H."/>
            <person name="Dai N."/>
            <person name="Sheng W."/>
            <person name="Hou X."/>
            <person name="Wei L."/>
        </authorList>
    </citation>
    <scope>NUCLEOTIDE SEQUENCE</scope>
    <source>
        <strain evidence="2">G02</strain>
        <tissue evidence="2">Leaf</tissue>
    </source>
</reference>
<organism evidence="2">
    <name type="scientific">Sesamum radiatum</name>
    <name type="common">Black benniseed</name>
    <dbReference type="NCBI Taxonomy" id="300843"/>
    <lineage>
        <taxon>Eukaryota</taxon>
        <taxon>Viridiplantae</taxon>
        <taxon>Streptophyta</taxon>
        <taxon>Embryophyta</taxon>
        <taxon>Tracheophyta</taxon>
        <taxon>Spermatophyta</taxon>
        <taxon>Magnoliopsida</taxon>
        <taxon>eudicotyledons</taxon>
        <taxon>Gunneridae</taxon>
        <taxon>Pentapetalae</taxon>
        <taxon>asterids</taxon>
        <taxon>lamiids</taxon>
        <taxon>Lamiales</taxon>
        <taxon>Pedaliaceae</taxon>
        <taxon>Sesamum</taxon>
    </lineage>
</organism>
<sequence>MDLAPTAAGASQTDNVDVSRMMACHRRGKSMSDEPAGLSSSSDPEMEPSLLHRVVTRSRRYQRRQGDIISLE</sequence>
<reference evidence="2" key="2">
    <citation type="journal article" date="2024" name="Plant">
        <title>Genomic evolution and insights into agronomic trait innovations of Sesamum species.</title>
        <authorList>
            <person name="Miao H."/>
            <person name="Wang L."/>
            <person name="Qu L."/>
            <person name="Liu H."/>
            <person name="Sun Y."/>
            <person name="Le M."/>
            <person name="Wang Q."/>
            <person name="Wei S."/>
            <person name="Zheng Y."/>
            <person name="Lin W."/>
            <person name="Duan Y."/>
            <person name="Cao H."/>
            <person name="Xiong S."/>
            <person name="Wang X."/>
            <person name="Wei L."/>
            <person name="Li C."/>
            <person name="Ma Q."/>
            <person name="Ju M."/>
            <person name="Zhao R."/>
            <person name="Li G."/>
            <person name="Mu C."/>
            <person name="Tian Q."/>
            <person name="Mei H."/>
            <person name="Zhang T."/>
            <person name="Gao T."/>
            <person name="Zhang H."/>
        </authorList>
    </citation>
    <scope>NUCLEOTIDE SEQUENCE</scope>
    <source>
        <strain evidence="2">G02</strain>
    </source>
</reference>
<proteinExistence type="predicted"/>
<protein>
    <submittedName>
        <fullName evidence="2">Uncharacterized protein</fullName>
    </submittedName>
</protein>
<evidence type="ECO:0000256" key="1">
    <source>
        <dbReference type="SAM" id="MobiDB-lite"/>
    </source>
</evidence>
<accession>A0AAW2QJH2</accession>
<evidence type="ECO:0000313" key="2">
    <source>
        <dbReference type="EMBL" id="KAL0367418.1"/>
    </source>
</evidence>